<sequence>MSVQSSTVLVSSQNATPEVLRQSAYFHPSIWGDLFTDYTSDNMFKNQARAYFMEAKWLSEKYVPTMEEYLHVVAPSSTYPLFTTTSFVRMGDFVTKEAFEWALNEPNTLINAASIVGRIMNDLVSHEFEQKREHIASAVECYMKQHGVSKQEAYEELQKQVTNAWKDINQECLKPTTVVPMTLLTRVLNLTRATYLVYKDGDGYTNSKLLLKDYIVSLFIDPVAV</sequence>
<dbReference type="GO" id="GO:0000287">
    <property type="term" value="F:magnesium ion binding"/>
    <property type="evidence" value="ECO:0007669"/>
    <property type="project" value="InterPro"/>
</dbReference>
<dbReference type="PANTHER" id="PTHR31225">
    <property type="entry name" value="OS04G0344100 PROTEIN-RELATED"/>
    <property type="match status" value="1"/>
</dbReference>
<dbReference type="InterPro" id="IPR050148">
    <property type="entry name" value="Terpene_synthase-like"/>
</dbReference>
<dbReference type="AlphaFoldDB" id="A0AAP0S1S5"/>
<dbReference type="InterPro" id="IPR005630">
    <property type="entry name" value="Terpene_synthase_metal-bd"/>
</dbReference>
<dbReference type="EMBL" id="JBBPBK010000002">
    <property type="protein sequence ID" value="KAK9289491.1"/>
    <property type="molecule type" value="Genomic_DNA"/>
</dbReference>
<dbReference type="InterPro" id="IPR008949">
    <property type="entry name" value="Isoprenoid_synthase_dom_sf"/>
</dbReference>
<evidence type="ECO:0000256" key="3">
    <source>
        <dbReference type="ARBA" id="ARBA00023239"/>
    </source>
</evidence>
<keyword evidence="6" id="KW-1185">Reference proteome</keyword>
<keyword evidence="2" id="KW-0479">Metal-binding</keyword>
<evidence type="ECO:0000256" key="1">
    <source>
        <dbReference type="ARBA" id="ARBA00001946"/>
    </source>
</evidence>
<gene>
    <name evidence="5" type="ORF">L1049_007646</name>
</gene>
<name>A0AAP0S1S5_LIQFO</name>
<dbReference type="GO" id="GO:0010333">
    <property type="term" value="F:terpene synthase activity"/>
    <property type="evidence" value="ECO:0007669"/>
    <property type="project" value="InterPro"/>
</dbReference>
<dbReference type="SUPFAM" id="SSF48576">
    <property type="entry name" value="Terpenoid synthases"/>
    <property type="match status" value="1"/>
</dbReference>
<dbReference type="Proteomes" id="UP001415857">
    <property type="component" value="Unassembled WGS sequence"/>
</dbReference>
<dbReference type="Pfam" id="PF03936">
    <property type="entry name" value="Terpene_synth_C"/>
    <property type="match status" value="1"/>
</dbReference>
<dbReference type="GO" id="GO:0016114">
    <property type="term" value="P:terpenoid biosynthetic process"/>
    <property type="evidence" value="ECO:0007669"/>
    <property type="project" value="InterPro"/>
</dbReference>
<proteinExistence type="predicted"/>
<protein>
    <recommendedName>
        <fullName evidence="4">Terpene synthase metal-binding domain-containing protein</fullName>
    </recommendedName>
</protein>
<evidence type="ECO:0000259" key="4">
    <source>
        <dbReference type="Pfam" id="PF03936"/>
    </source>
</evidence>
<dbReference type="Gene3D" id="1.10.600.10">
    <property type="entry name" value="Farnesyl Diphosphate Synthase"/>
    <property type="match status" value="1"/>
</dbReference>
<dbReference type="PANTHER" id="PTHR31225:SF221">
    <property type="entry name" value="(-)-GERMACRENE D SYNTHASE"/>
    <property type="match status" value="1"/>
</dbReference>
<accession>A0AAP0S1S5</accession>
<comment type="caution">
    <text evidence="5">The sequence shown here is derived from an EMBL/GenBank/DDBJ whole genome shotgun (WGS) entry which is preliminary data.</text>
</comment>
<organism evidence="5 6">
    <name type="scientific">Liquidambar formosana</name>
    <name type="common">Formosan gum</name>
    <dbReference type="NCBI Taxonomy" id="63359"/>
    <lineage>
        <taxon>Eukaryota</taxon>
        <taxon>Viridiplantae</taxon>
        <taxon>Streptophyta</taxon>
        <taxon>Embryophyta</taxon>
        <taxon>Tracheophyta</taxon>
        <taxon>Spermatophyta</taxon>
        <taxon>Magnoliopsida</taxon>
        <taxon>eudicotyledons</taxon>
        <taxon>Gunneridae</taxon>
        <taxon>Pentapetalae</taxon>
        <taxon>Saxifragales</taxon>
        <taxon>Altingiaceae</taxon>
        <taxon>Liquidambar</taxon>
    </lineage>
</organism>
<reference evidence="5 6" key="1">
    <citation type="journal article" date="2024" name="Plant J.">
        <title>Genome sequences and population genomics reveal climatic adaptation and genomic divergence between two closely related sweetgum species.</title>
        <authorList>
            <person name="Xu W.Q."/>
            <person name="Ren C.Q."/>
            <person name="Zhang X.Y."/>
            <person name="Comes H.P."/>
            <person name="Liu X.H."/>
            <person name="Li Y.G."/>
            <person name="Kettle C.J."/>
            <person name="Jalonen R."/>
            <person name="Gaisberger H."/>
            <person name="Ma Y.Z."/>
            <person name="Qiu Y.X."/>
        </authorList>
    </citation>
    <scope>NUCLEOTIDE SEQUENCE [LARGE SCALE GENOMIC DNA]</scope>
    <source>
        <strain evidence="5">Hangzhou</strain>
    </source>
</reference>
<comment type="cofactor">
    <cofactor evidence="1">
        <name>Mg(2+)</name>
        <dbReference type="ChEBI" id="CHEBI:18420"/>
    </cofactor>
</comment>
<keyword evidence="3" id="KW-0456">Lyase</keyword>
<evidence type="ECO:0000313" key="5">
    <source>
        <dbReference type="EMBL" id="KAK9289491.1"/>
    </source>
</evidence>
<evidence type="ECO:0000256" key="2">
    <source>
        <dbReference type="ARBA" id="ARBA00022723"/>
    </source>
</evidence>
<evidence type="ECO:0000313" key="6">
    <source>
        <dbReference type="Proteomes" id="UP001415857"/>
    </source>
</evidence>
<feature type="domain" description="Terpene synthase metal-binding" evidence="4">
    <location>
        <begin position="39"/>
        <end position="167"/>
    </location>
</feature>